<dbReference type="Proteomes" id="UP000067626">
    <property type="component" value="Chromosome"/>
</dbReference>
<name>A0A0K1E587_CHOCO</name>
<dbReference type="STRING" id="52.CMC5_001580"/>
<protein>
    <submittedName>
        <fullName evidence="2">Uncharacterized protein</fullName>
    </submittedName>
</protein>
<keyword evidence="3" id="KW-1185">Reference proteome</keyword>
<feature type="region of interest" description="Disordered" evidence="1">
    <location>
        <begin position="442"/>
        <end position="535"/>
    </location>
</feature>
<dbReference type="AlphaFoldDB" id="A0A0K1E587"/>
<feature type="region of interest" description="Disordered" evidence="1">
    <location>
        <begin position="757"/>
        <end position="1117"/>
    </location>
</feature>
<feature type="compositionally biased region" description="Pro residues" evidence="1">
    <location>
        <begin position="981"/>
        <end position="995"/>
    </location>
</feature>
<feature type="compositionally biased region" description="Basic and acidic residues" evidence="1">
    <location>
        <begin position="954"/>
        <end position="967"/>
    </location>
</feature>
<feature type="compositionally biased region" description="Pro residues" evidence="1">
    <location>
        <begin position="868"/>
        <end position="877"/>
    </location>
</feature>
<feature type="compositionally biased region" description="Low complexity" evidence="1">
    <location>
        <begin position="297"/>
        <end position="311"/>
    </location>
</feature>
<feature type="compositionally biased region" description="Low complexity" evidence="1">
    <location>
        <begin position="714"/>
        <end position="724"/>
    </location>
</feature>
<feature type="region of interest" description="Disordered" evidence="1">
    <location>
        <begin position="654"/>
        <end position="724"/>
    </location>
</feature>
<dbReference type="EMBL" id="CP012159">
    <property type="protein sequence ID" value="AKT36046.1"/>
    <property type="molecule type" value="Genomic_DNA"/>
</dbReference>
<feature type="compositionally biased region" description="Low complexity" evidence="1">
    <location>
        <begin position="878"/>
        <end position="898"/>
    </location>
</feature>
<evidence type="ECO:0000313" key="3">
    <source>
        <dbReference type="Proteomes" id="UP000067626"/>
    </source>
</evidence>
<proteinExistence type="predicted"/>
<feature type="compositionally biased region" description="Low complexity" evidence="1">
    <location>
        <begin position="919"/>
        <end position="935"/>
    </location>
</feature>
<feature type="region of interest" description="Disordered" evidence="1">
    <location>
        <begin position="280"/>
        <end position="337"/>
    </location>
</feature>
<gene>
    <name evidence="2" type="ORF">CMC5_001580</name>
</gene>
<feature type="compositionally biased region" description="Basic and acidic residues" evidence="1">
    <location>
        <begin position="1078"/>
        <end position="1095"/>
    </location>
</feature>
<evidence type="ECO:0000256" key="1">
    <source>
        <dbReference type="SAM" id="MobiDB-lite"/>
    </source>
</evidence>
<organism evidence="2 3">
    <name type="scientific">Chondromyces crocatus</name>
    <dbReference type="NCBI Taxonomy" id="52"/>
    <lineage>
        <taxon>Bacteria</taxon>
        <taxon>Pseudomonadati</taxon>
        <taxon>Myxococcota</taxon>
        <taxon>Polyangia</taxon>
        <taxon>Polyangiales</taxon>
        <taxon>Polyangiaceae</taxon>
        <taxon>Chondromyces</taxon>
    </lineage>
</organism>
<feature type="compositionally biased region" description="Low complexity" evidence="1">
    <location>
        <begin position="508"/>
        <end position="535"/>
    </location>
</feature>
<reference evidence="2 3" key="1">
    <citation type="submission" date="2015-07" db="EMBL/GenBank/DDBJ databases">
        <title>Genome analysis of myxobacterium Chondromyces crocatus Cm c5 reveals a high potential for natural compound synthesis and the genetic basis for the loss of fruiting body formation.</title>
        <authorList>
            <person name="Zaburannyi N."/>
            <person name="Bunk B."/>
            <person name="Maier J."/>
            <person name="Overmann J."/>
            <person name="Mueller R."/>
        </authorList>
    </citation>
    <scope>NUCLEOTIDE SEQUENCE [LARGE SCALE GENOMIC DNA]</scope>
    <source>
        <strain evidence="2 3">Cm c5</strain>
    </source>
</reference>
<feature type="compositionally biased region" description="Low complexity" evidence="1">
    <location>
        <begin position="443"/>
        <end position="497"/>
    </location>
</feature>
<feature type="region of interest" description="Disordered" evidence="1">
    <location>
        <begin position="1130"/>
        <end position="1162"/>
    </location>
</feature>
<accession>A0A0K1E587</accession>
<feature type="compositionally biased region" description="Pro residues" evidence="1">
    <location>
        <begin position="800"/>
        <end position="818"/>
    </location>
</feature>
<dbReference type="KEGG" id="ccro:CMC5_001580"/>
<evidence type="ECO:0000313" key="2">
    <source>
        <dbReference type="EMBL" id="AKT36046.1"/>
    </source>
</evidence>
<feature type="compositionally biased region" description="Pro residues" evidence="1">
    <location>
        <begin position="1064"/>
        <end position="1077"/>
    </location>
</feature>
<dbReference type="RefSeq" id="WP_050428620.1">
    <property type="nucleotide sequence ID" value="NZ_CP012159.1"/>
</dbReference>
<sequence length="1162" mass="120889">MSTGQSRFDAPSSGAGDVRRVAAAAAVQGLYRVVKACLLHHDGNQAVATLIPAACGAISDLCAVAGVDAVSFVFADEGIFVNGQVLRTSREGYDTARELGALLNGCGLNEITLDKTVARADLAVFARMLADAQRDRGGAERLIRTELRGIRARSVPSPMGGGNAVPDLPLLTRSIRAYAASILVMRTAQGELRTGEEVSLDRVRRVAQKLVSLVEEDPTPLLSLAISNDWDPDEAVLSVSTAVAALAIARQLTVERRALSALATAALLYDAGRRRLLRPASRLPHARAPRAEERRVSSSPPSAADLPPRSRIPSSVPAPASVATRTSLPPPSLDRALDDDELHRLPASAAAALTALGKLHTPSMARTVILYEALALRPSARRIQLYGGRRAPTLLARVLCVARAFTELRAIPPLGAGAAPRTSLDEVFLRLLDHCQPAPITTSISPSELSASSIPPSGPISYGSVPPSFGPTGTLPPGFGPTGTVPPGFGTSGTVPPGFSPSSHPTAGMSPSGVPLSGLSPSGGPTSSMSPGGISVPSIAPLSHASQSGWGTTERTLVKLLLGALGFLPTGTLVELSTAEIAVVITAPEHPARMATPRVRVLYDATGALLEQPFEVDLAARTDDEPTRTLVRIVDADLGQARVLRAALAGVSAPPASTRLRIPGPRAPLPPLATWPSPLQAQASRPPLSQAQPIQPPPSSGRKRGALPTDAETPAAPAVSPPSVDLARRLERAGRATPATGEDRIPPSAQAVTAAWLGRPLTSPRPEAPSEIPRSIRRPPPVDRVALREKLRSENLNSTLPPPPGEMDHPIVPPPPRLPTESARPAQVGPRGAPLSPFLSTLSRDARSRPPSLGRTNNAAPPSTLAPAAPPHAPLAPSPASSSMSSPPHSAALPHGAALTHGAAPTQGASTTYGASTIYGASTTYGTSTTYGAASPHITLSRSGAPDDDVEADPYSRGRRPDQRAELLDDADTWSDDSPTIAPPPVRSTAAPPPLQATAGPPAPLSTAMPPAPLSTAMPPAPPSTRREGYEGSIPPAPPTWPAALDDITPETTGWPDFDDLPTAEPPGVFPAPPPSRPGREVHGYISRRPDPRQEPDEDEAPWTDRLPTLDPLPVSTGARDRLLAEYLAEVENAGAPSSRSPRGLASRLSRDDIPPSSRHGR</sequence>